<protein>
    <submittedName>
        <fullName evidence="2">Uncharacterized protein</fullName>
    </submittedName>
</protein>
<evidence type="ECO:0000313" key="3">
    <source>
        <dbReference type="Proteomes" id="UP000735302"/>
    </source>
</evidence>
<name>A0AAV3XX57_9GAST</name>
<gene>
    <name evidence="2" type="ORF">PoB_000155200</name>
</gene>
<accession>A0AAV3XX57</accession>
<dbReference type="EMBL" id="BLXT01000208">
    <property type="protein sequence ID" value="GFN75046.1"/>
    <property type="molecule type" value="Genomic_DNA"/>
</dbReference>
<keyword evidence="3" id="KW-1185">Reference proteome</keyword>
<evidence type="ECO:0000313" key="2">
    <source>
        <dbReference type="EMBL" id="GFN75046.1"/>
    </source>
</evidence>
<proteinExistence type="predicted"/>
<comment type="caution">
    <text evidence="2">The sequence shown here is derived from an EMBL/GenBank/DDBJ whole genome shotgun (WGS) entry which is preliminary data.</text>
</comment>
<dbReference type="Proteomes" id="UP000735302">
    <property type="component" value="Unassembled WGS sequence"/>
</dbReference>
<evidence type="ECO:0000256" key="1">
    <source>
        <dbReference type="SAM" id="MobiDB-lite"/>
    </source>
</evidence>
<feature type="region of interest" description="Disordered" evidence="1">
    <location>
        <begin position="1"/>
        <end position="37"/>
    </location>
</feature>
<organism evidence="2 3">
    <name type="scientific">Plakobranchus ocellatus</name>
    <dbReference type="NCBI Taxonomy" id="259542"/>
    <lineage>
        <taxon>Eukaryota</taxon>
        <taxon>Metazoa</taxon>
        <taxon>Spiralia</taxon>
        <taxon>Lophotrochozoa</taxon>
        <taxon>Mollusca</taxon>
        <taxon>Gastropoda</taxon>
        <taxon>Heterobranchia</taxon>
        <taxon>Euthyneura</taxon>
        <taxon>Panpulmonata</taxon>
        <taxon>Sacoglossa</taxon>
        <taxon>Placobranchoidea</taxon>
        <taxon>Plakobranchidae</taxon>
        <taxon>Plakobranchus</taxon>
    </lineage>
</organism>
<dbReference type="AlphaFoldDB" id="A0AAV3XX57"/>
<reference evidence="2 3" key="1">
    <citation type="journal article" date="2021" name="Elife">
        <title>Chloroplast acquisition without the gene transfer in kleptoplastic sea slugs, Plakobranchus ocellatus.</title>
        <authorList>
            <person name="Maeda T."/>
            <person name="Takahashi S."/>
            <person name="Yoshida T."/>
            <person name="Shimamura S."/>
            <person name="Takaki Y."/>
            <person name="Nagai Y."/>
            <person name="Toyoda A."/>
            <person name="Suzuki Y."/>
            <person name="Arimoto A."/>
            <person name="Ishii H."/>
            <person name="Satoh N."/>
            <person name="Nishiyama T."/>
            <person name="Hasebe M."/>
            <person name="Maruyama T."/>
            <person name="Minagawa J."/>
            <person name="Obokata J."/>
            <person name="Shigenobu S."/>
        </authorList>
    </citation>
    <scope>NUCLEOTIDE SEQUENCE [LARGE SCALE GENOMIC DNA]</scope>
</reference>
<sequence length="348" mass="38644">MQSGKGLVQKGSKYSSHQEAALDPISHSKGMEEQRGGAKKVDMVDSYFAMGVTSAAVTSVEHPGLDTSRRISLAGGVNRDTARVVSVSEADSDGNDQDNFDNGLLTTRSIAPPEMPGLSLITWDEFIEQPSMFYKLFSLDKKEFIHFDSSIVANFFHDSRMDPPSLGGPSGDGMSWTIFVDSYNQLQEVREFLTSRISVLLVDLVKPHGGGTAACLLAINAHDDHIRRVLHLTLSRAMQTMMADRCFSIEIDLNQSVEGWCRAVLQSDCTVHGGRIVITNGDAPENCCEIDDPRHCVVCFPMWAFRRIKYTILRRRHYDDTRLEFESSSIVLCTKSDKLRKSSGKSKP</sequence>